<evidence type="ECO:0000313" key="3">
    <source>
        <dbReference type="EMBL" id="MFC0711187.1"/>
    </source>
</evidence>
<name>A0ABV6SNS8_AZOPA</name>
<feature type="chain" id="PRO_5045730215" description="Lipid A deacylase" evidence="2">
    <location>
        <begin position="24"/>
        <end position="177"/>
    </location>
</feature>
<accession>A0ABV6SNS8</accession>
<evidence type="ECO:0000256" key="2">
    <source>
        <dbReference type="SAM" id="SignalP"/>
    </source>
</evidence>
<dbReference type="InterPro" id="IPR018550">
    <property type="entry name" value="Lipid-A_deacylase-rel"/>
</dbReference>
<dbReference type="EC" id="3.1.1.77" evidence="1"/>
<dbReference type="PIRSF" id="PIRSF029681">
    <property type="entry name" value="PagL"/>
    <property type="match status" value="1"/>
</dbReference>
<dbReference type="SUPFAM" id="SSF56925">
    <property type="entry name" value="OMPA-like"/>
    <property type="match status" value="1"/>
</dbReference>
<dbReference type="Pfam" id="PF09411">
    <property type="entry name" value="PagL"/>
    <property type="match status" value="1"/>
</dbReference>
<proteinExistence type="inferred from homology"/>
<reference evidence="3 4" key="1">
    <citation type="submission" date="2024-09" db="EMBL/GenBank/DDBJ databases">
        <authorList>
            <person name="Sun Q."/>
            <person name="Mori K."/>
        </authorList>
    </citation>
    <scope>NUCLEOTIDE SEQUENCE [LARGE SCALE GENOMIC DNA]</scope>
    <source>
        <strain evidence="3 4">NCAIM B.01794</strain>
    </source>
</reference>
<comment type="caution">
    <text evidence="3">The sequence shown here is derived from an EMBL/GenBank/DDBJ whole genome shotgun (WGS) entry which is preliminary data.</text>
</comment>
<feature type="signal peptide" evidence="2">
    <location>
        <begin position="1"/>
        <end position="23"/>
    </location>
</feature>
<dbReference type="EMBL" id="JBHLSS010000107">
    <property type="protein sequence ID" value="MFC0711187.1"/>
    <property type="molecule type" value="Genomic_DNA"/>
</dbReference>
<gene>
    <name evidence="3" type="ORF">ACFFGX_17070</name>
</gene>
<comment type="similarity">
    <text evidence="1">Belongs to the PagL family.</text>
</comment>
<protein>
    <recommendedName>
        <fullName evidence="1">Lipid A deacylase</fullName>
        <ecNumber evidence="1">3.1.1.77</ecNumber>
    </recommendedName>
    <alternativeName>
        <fullName evidence="1">LPS 3-O-deacylase</fullName>
    </alternativeName>
    <alternativeName>
        <fullName evidence="1">Outer membrane enzyme</fullName>
    </alternativeName>
</protein>
<keyword evidence="1" id="KW-0998">Cell outer membrane</keyword>
<comment type="function">
    <text evidence="1">Has lipid A 3-O-deacylase activity. Hydrolyzes the ester bond at the 3 position of lipid A, a bioactive component of lipopolysaccharide (LPS), thereby releasing the primary fatty acyl moiety.</text>
</comment>
<dbReference type="Proteomes" id="UP001589891">
    <property type="component" value="Unassembled WGS sequence"/>
</dbReference>
<sequence length="177" mass="19089">MRKYLSLPAVAVLLLGSAGVAQAVEVGAAVGVTSQSDMTYRLSLGLPWEKQWWKSDLGYVTGYWDAGYTYWEGGSGNDNYAGAHSLSFSPVFTYEFSGFSSVTPFLELGVGVAFFSKTRVGEQQLGSSFNFEDRIGAGIKFAGGQKVGIRAVHYSNAGIKQPNDGIESFSAYYSHAF</sequence>
<keyword evidence="1 3" id="KW-0378">Hydrolase</keyword>
<keyword evidence="4" id="KW-1185">Reference proteome</keyword>
<dbReference type="GO" id="GO:0016787">
    <property type="term" value="F:hydrolase activity"/>
    <property type="evidence" value="ECO:0007669"/>
    <property type="project" value="UniProtKB-KW"/>
</dbReference>
<dbReference type="RefSeq" id="WP_376947973.1">
    <property type="nucleotide sequence ID" value="NZ_CP171449.1"/>
</dbReference>
<comment type="subunit">
    <text evidence="1">Homodimer.</text>
</comment>
<comment type="catalytic activity">
    <reaction evidence="1">
        <text>a 3-(acyloxy)acyl derivative of bacterial toxin + H2O = a 3-hydroxyacyl derivative of bacterial toxin + a fatty acid + H(+)</text>
        <dbReference type="Rhea" id="RHEA:12032"/>
        <dbReference type="ChEBI" id="CHEBI:15377"/>
        <dbReference type="ChEBI" id="CHEBI:15378"/>
        <dbReference type="ChEBI" id="CHEBI:28868"/>
        <dbReference type="ChEBI" id="CHEBI:136853"/>
        <dbReference type="ChEBI" id="CHEBI:140675"/>
        <dbReference type="EC" id="3.1.1.77"/>
    </reaction>
</comment>
<evidence type="ECO:0000256" key="1">
    <source>
        <dbReference type="PIRNR" id="PIRNR029681"/>
    </source>
</evidence>
<keyword evidence="1" id="KW-0472">Membrane</keyword>
<dbReference type="InterPro" id="IPR011250">
    <property type="entry name" value="OMP/PagP_B-barrel"/>
</dbReference>
<comment type="subcellular location">
    <subcellularLocation>
        <location evidence="1">Cell outer membrane</location>
        <topology evidence="1">Multi-pass membrane protein</topology>
    </subcellularLocation>
</comment>
<organism evidence="3 4">
    <name type="scientific">Azorhizophilus paspali</name>
    <name type="common">Azotobacter paspali</name>
    <dbReference type="NCBI Taxonomy" id="69963"/>
    <lineage>
        <taxon>Bacteria</taxon>
        <taxon>Pseudomonadati</taxon>
        <taxon>Pseudomonadota</taxon>
        <taxon>Gammaproteobacteria</taxon>
        <taxon>Pseudomonadales</taxon>
        <taxon>Pseudomonadaceae</taxon>
        <taxon>Azorhizophilus</taxon>
    </lineage>
</organism>
<evidence type="ECO:0000313" key="4">
    <source>
        <dbReference type="Proteomes" id="UP001589891"/>
    </source>
</evidence>
<keyword evidence="2" id="KW-0732">Signal</keyword>
<dbReference type="Gene3D" id="2.40.160.20">
    <property type="match status" value="1"/>
</dbReference>